<dbReference type="PRINTS" id="PR00944">
    <property type="entry name" value="CUEXPORT"/>
</dbReference>
<dbReference type="Gene3D" id="3.30.70.100">
    <property type="match status" value="1"/>
</dbReference>
<keyword evidence="4" id="KW-0479">Metal-binding</keyword>
<dbReference type="Proteomes" id="UP000275076">
    <property type="component" value="Unassembled WGS sequence"/>
</dbReference>
<dbReference type="EMBL" id="RBVX01000036">
    <property type="protein sequence ID" value="RSL30502.1"/>
    <property type="molecule type" value="Genomic_DNA"/>
</dbReference>
<keyword evidence="6" id="KW-0143">Chaperone</keyword>
<evidence type="ECO:0000313" key="9">
    <source>
        <dbReference type="Proteomes" id="UP000275076"/>
    </source>
</evidence>
<dbReference type="PANTHER" id="PTHR46594">
    <property type="entry name" value="P-TYPE CATION-TRANSPORTING ATPASE"/>
    <property type="match status" value="1"/>
</dbReference>
<sequence length="69" mass="7439">MTTETLKVQGMSCAHCVQAVEGSVGELKGVSDVTVHLEKGTVDVAYDRDVTSHEDIVEAIDDQGYDVEQ</sequence>
<name>A0A428MWI9_9BACI</name>
<dbReference type="PROSITE" id="PS50846">
    <property type="entry name" value="HMA_2"/>
    <property type="match status" value="1"/>
</dbReference>
<evidence type="ECO:0000256" key="6">
    <source>
        <dbReference type="ARBA" id="ARBA00023186"/>
    </source>
</evidence>
<dbReference type="Pfam" id="PF00403">
    <property type="entry name" value="HMA"/>
    <property type="match status" value="1"/>
</dbReference>
<dbReference type="InterPro" id="IPR006121">
    <property type="entry name" value="HMA_dom"/>
</dbReference>
<gene>
    <name evidence="8" type="ORF">D7Z54_25710</name>
</gene>
<evidence type="ECO:0000256" key="3">
    <source>
        <dbReference type="ARBA" id="ARBA00022490"/>
    </source>
</evidence>
<dbReference type="OrthoDB" id="9813965at2"/>
<evidence type="ECO:0000256" key="2">
    <source>
        <dbReference type="ARBA" id="ARBA00015313"/>
    </source>
</evidence>
<evidence type="ECO:0000313" key="8">
    <source>
        <dbReference type="EMBL" id="RSL30502.1"/>
    </source>
</evidence>
<dbReference type="GO" id="GO:0005507">
    <property type="term" value="F:copper ion binding"/>
    <property type="evidence" value="ECO:0007669"/>
    <property type="project" value="InterPro"/>
</dbReference>
<comment type="subcellular location">
    <subcellularLocation>
        <location evidence="1">Cytoplasm</location>
    </subcellularLocation>
</comment>
<evidence type="ECO:0000259" key="7">
    <source>
        <dbReference type="PROSITE" id="PS50846"/>
    </source>
</evidence>
<keyword evidence="5" id="KW-0186">Copper</keyword>
<dbReference type="GO" id="GO:0006825">
    <property type="term" value="P:copper ion transport"/>
    <property type="evidence" value="ECO:0007669"/>
    <property type="project" value="InterPro"/>
</dbReference>
<evidence type="ECO:0000256" key="5">
    <source>
        <dbReference type="ARBA" id="ARBA00023008"/>
    </source>
</evidence>
<dbReference type="RefSeq" id="WP_125560495.1">
    <property type="nucleotide sequence ID" value="NZ_RBVX01000036.1"/>
</dbReference>
<comment type="caution">
    <text evidence="8">The sequence shown here is derived from an EMBL/GenBank/DDBJ whole genome shotgun (WGS) entry which is preliminary data.</text>
</comment>
<keyword evidence="9" id="KW-1185">Reference proteome</keyword>
<dbReference type="InterPro" id="IPR049740">
    <property type="entry name" value="CopZ"/>
</dbReference>
<dbReference type="PANTHER" id="PTHR46594:SF4">
    <property type="entry name" value="P-TYPE CATION-TRANSPORTING ATPASE"/>
    <property type="match status" value="1"/>
</dbReference>
<dbReference type="InterPro" id="IPR036163">
    <property type="entry name" value="HMA_dom_sf"/>
</dbReference>
<keyword evidence="3" id="KW-0963">Cytoplasm</keyword>
<dbReference type="FunFam" id="3.30.70.100:FF:000001">
    <property type="entry name" value="ATPase copper transporting beta"/>
    <property type="match status" value="1"/>
</dbReference>
<accession>A0A428MWI9</accession>
<dbReference type="InterPro" id="IPR017969">
    <property type="entry name" value="Heavy-metal-associated_CS"/>
</dbReference>
<dbReference type="InterPro" id="IPR000428">
    <property type="entry name" value="Cu-bd"/>
</dbReference>
<dbReference type="InterPro" id="IPR006122">
    <property type="entry name" value="HMA_Cu_ion-bd"/>
</dbReference>
<dbReference type="CDD" id="cd00371">
    <property type="entry name" value="HMA"/>
    <property type="match status" value="1"/>
</dbReference>
<organism evidence="8 9">
    <name type="scientific">Salibacterium salarium</name>
    <dbReference type="NCBI Taxonomy" id="284579"/>
    <lineage>
        <taxon>Bacteria</taxon>
        <taxon>Bacillati</taxon>
        <taxon>Bacillota</taxon>
        <taxon>Bacilli</taxon>
        <taxon>Bacillales</taxon>
        <taxon>Bacillaceae</taxon>
    </lineage>
</organism>
<protein>
    <recommendedName>
        <fullName evidence="2">Copper chaperone CopZ</fullName>
    </recommendedName>
</protein>
<evidence type="ECO:0000256" key="4">
    <source>
        <dbReference type="ARBA" id="ARBA00022723"/>
    </source>
</evidence>
<evidence type="ECO:0000256" key="1">
    <source>
        <dbReference type="ARBA" id="ARBA00004496"/>
    </source>
</evidence>
<dbReference type="NCBIfam" id="NF033795">
    <property type="entry name" value="chaper_CopZ_Bs"/>
    <property type="match status" value="1"/>
</dbReference>
<dbReference type="GO" id="GO:0005737">
    <property type="term" value="C:cytoplasm"/>
    <property type="evidence" value="ECO:0007669"/>
    <property type="project" value="UniProtKB-SubCell"/>
</dbReference>
<proteinExistence type="predicted"/>
<dbReference type="SUPFAM" id="SSF55008">
    <property type="entry name" value="HMA, heavy metal-associated domain"/>
    <property type="match status" value="1"/>
</dbReference>
<dbReference type="AlphaFoldDB" id="A0A428MWI9"/>
<dbReference type="PROSITE" id="PS01047">
    <property type="entry name" value="HMA_1"/>
    <property type="match status" value="1"/>
</dbReference>
<dbReference type="NCBIfam" id="TIGR00003">
    <property type="entry name" value="copper ion binding protein"/>
    <property type="match status" value="1"/>
</dbReference>
<reference evidence="8 9" key="1">
    <citation type="submission" date="2018-10" db="EMBL/GenBank/DDBJ databases">
        <title>Draft genome sequence of Bacillus salarius IM0101, isolated from a hypersaline soil in Inner Mongolia, China.</title>
        <authorList>
            <person name="Yamprayoonswat W."/>
            <person name="Boonvisut S."/>
            <person name="Jumpathong W."/>
            <person name="Sittihan S."/>
            <person name="Ruangsuj P."/>
            <person name="Wanthongcharoen S."/>
            <person name="Thongpramul N."/>
            <person name="Pimmason S."/>
            <person name="Yu B."/>
            <person name="Yasawong M."/>
        </authorList>
    </citation>
    <scope>NUCLEOTIDE SEQUENCE [LARGE SCALE GENOMIC DNA]</scope>
    <source>
        <strain evidence="8 9">IM0101</strain>
    </source>
</reference>
<feature type="domain" description="HMA" evidence="7">
    <location>
        <begin position="2"/>
        <end position="68"/>
    </location>
</feature>